<dbReference type="InterPro" id="IPR002347">
    <property type="entry name" value="SDR_fam"/>
</dbReference>
<dbReference type="EMBL" id="LANJ01000046">
    <property type="protein sequence ID" value="KKC35283.1"/>
    <property type="molecule type" value="Genomic_DNA"/>
</dbReference>
<accession>A0A0F5Q2Z0</accession>
<comment type="similarity">
    <text evidence="1">Belongs to the short-chain dehydrogenases/reductases (SDR) family.</text>
</comment>
<dbReference type="OrthoDB" id="9789398at2"/>
<evidence type="ECO:0000256" key="2">
    <source>
        <dbReference type="ARBA" id="ARBA00023002"/>
    </source>
</evidence>
<dbReference type="SUPFAM" id="SSF51735">
    <property type="entry name" value="NAD(P)-binding Rossmann-fold domains"/>
    <property type="match status" value="1"/>
</dbReference>
<evidence type="ECO:0000256" key="4">
    <source>
        <dbReference type="ARBA" id="ARBA00023098"/>
    </source>
</evidence>
<protein>
    <submittedName>
        <fullName evidence="6">3-oxoacyl-ACP reductase</fullName>
    </submittedName>
</protein>
<evidence type="ECO:0000313" key="6">
    <source>
        <dbReference type="EMBL" id="KKC35283.1"/>
    </source>
</evidence>
<dbReference type="Pfam" id="PF13561">
    <property type="entry name" value="adh_short_C2"/>
    <property type="match status" value="1"/>
</dbReference>
<dbReference type="GO" id="GO:0016491">
    <property type="term" value="F:oxidoreductase activity"/>
    <property type="evidence" value="ECO:0007669"/>
    <property type="project" value="UniProtKB-KW"/>
</dbReference>
<dbReference type="Gene3D" id="3.40.50.720">
    <property type="entry name" value="NAD(P)-binding Rossmann-like Domain"/>
    <property type="match status" value="1"/>
</dbReference>
<keyword evidence="3" id="KW-0520">NAD</keyword>
<sequence length="260" mass="27616">MEDIMTQFAHYPSLAGTPVIISGGASGIGESLVRNFAAQGSKVGFVDIAVEAGEALAAELNAAGHTVRFTPCDITDLAAYKTAIAGFAEVHGDALVLVNNAAHDMRHEWSEVTPDFWDNRMAVNLKHAFFAIQAVAPAMVAAKRGSIINTSSISWMIMSPKIPVYETAKAATHGLTRAMARELGQSGVRVNTLTPGAVLTQRQLELWLDAASLKNIADNQTLAGNVFPDDVSRMALFLASEDSKMISAQQFVVDGGWASA</sequence>
<dbReference type="PRINTS" id="PR00081">
    <property type="entry name" value="GDHRDH"/>
</dbReference>
<dbReference type="PRINTS" id="PR00080">
    <property type="entry name" value="SDRFAMILY"/>
</dbReference>
<dbReference type="InterPro" id="IPR036291">
    <property type="entry name" value="NAD(P)-bd_dom_sf"/>
</dbReference>
<dbReference type="STRING" id="1293439.WH87_16985"/>
<keyword evidence="5" id="KW-0753">Steroid metabolism</keyword>
<gene>
    <name evidence="6" type="ORF">WH87_16985</name>
</gene>
<evidence type="ECO:0000256" key="1">
    <source>
        <dbReference type="ARBA" id="ARBA00006484"/>
    </source>
</evidence>
<dbReference type="PATRIC" id="fig|1293439.3.peg.3464"/>
<dbReference type="PANTHER" id="PTHR43180:SF28">
    <property type="entry name" value="NAD(P)-BINDING ROSSMANN-FOLD SUPERFAMILY PROTEIN"/>
    <property type="match status" value="1"/>
</dbReference>
<organism evidence="6 7">
    <name type="scientific">Devosia epidermidihirudinis</name>
    <dbReference type="NCBI Taxonomy" id="1293439"/>
    <lineage>
        <taxon>Bacteria</taxon>
        <taxon>Pseudomonadati</taxon>
        <taxon>Pseudomonadota</taxon>
        <taxon>Alphaproteobacteria</taxon>
        <taxon>Hyphomicrobiales</taxon>
        <taxon>Devosiaceae</taxon>
        <taxon>Devosia</taxon>
    </lineage>
</organism>
<proteinExistence type="inferred from homology"/>
<evidence type="ECO:0000313" key="7">
    <source>
        <dbReference type="Proteomes" id="UP000033411"/>
    </source>
</evidence>
<dbReference type="FunFam" id="3.40.50.720:FF:000084">
    <property type="entry name" value="Short-chain dehydrogenase reductase"/>
    <property type="match status" value="1"/>
</dbReference>
<keyword evidence="2" id="KW-0560">Oxidoreductase</keyword>
<keyword evidence="7" id="KW-1185">Reference proteome</keyword>
<dbReference type="GO" id="GO:0008202">
    <property type="term" value="P:steroid metabolic process"/>
    <property type="evidence" value="ECO:0007669"/>
    <property type="project" value="UniProtKB-KW"/>
</dbReference>
<dbReference type="Proteomes" id="UP000033411">
    <property type="component" value="Unassembled WGS sequence"/>
</dbReference>
<name>A0A0F5Q2Z0_9HYPH</name>
<keyword evidence="4" id="KW-0443">Lipid metabolism</keyword>
<dbReference type="AlphaFoldDB" id="A0A0F5Q2Z0"/>
<comment type="caution">
    <text evidence="6">The sequence shown here is derived from an EMBL/GenBank/DDBJ whole genome shotgun (WGS) entry which is preliminary data.</text>
</comment>
<reference evidence="6 7" key="1">
    <citation type="submission" date="2015-03" db="EMBL/GenBank/DDBJ databases">
        <authorList>
            <person name="Lepp D."/>
            <person name="Hassan Y.I."/>
            <person name="Li X.-Z."/>
            <person name="Zhou T."/>
        </authorList>
    </citation>
    <scope>NUCLEOTIDE SEQUENCE [LARGE SCALE GENOMIC DNA]</scope>
    <source>
        <strain evidence="6 7">E84</strain>
    </source>
</reference>
<evidence type="ECO:0000256" key="3">
    <source>
        <dbReference type="ARBA" id="ARBA00023027"/>
    </source>
</evidence>
<evidence type="ECO:0000256" key="5">
    <source>
        <dbReference type="ARBA" id="ARBA00023221"/>
    </source>
</evidence>
<dbReference type="CDD" id="cd05233">
    <property type="entry name" value="SDR_c"/>
    <property type="match status" value="1"/>
</dbReference>
<dbReference type="PANTHER" id="PTHR43180">
    <property type="entry name" value="3-OXOACYL-(ACYL-CARRIER-PROTEIN) REDUCTASE (AFU_ORTHOLOGUE AFUA_6G11210)"/>
    <property type="match status" value="1"/>
</dbReference>